<dbReference type="InterPro" id="IPR014755">
    <property type="entry name" value="Cu-Rt/internalin_Ig-like"/>
</dbReference>
<gene>
    <name evidence="8" type="ORF">SAMN05216266_13134</name>
</gene>
<keyword evidence="9" id="KW-1185">Reference proteome</keyword>
<evidence type="ECO:0000256" key="4">
    <source>
        <dbReference type="ARBA" id="ARBA00023008"/>
    </source>
</evidence>
<keyword evidence="5" id="KW-1133">Transmembrane helix</keyword>
<keyword evidence="3 6" id="KW-0732">Signal</keyword>
<dbReference type="GO" id="GO:0005507">
    <property type="term" value="F:copper ion binding"/>
    <property type="evidence" value="ECO:0007669"/>
    <property type="project" value="InterPro"/>
</dbReference>
<evidence type="ECO:0000256" key="5">
    <source>
        <dbReference type="SAM" id="Phobius"/>
    </source>
</evidence>
<keyword evidence="2" id="KW-0479">Metal-binding</keyword>
<keyword evidence="4" id="KW-0186">Copper</keyword>
<feature type="chain" id="PRO_5017206194" description="CopC domain-containing protein" evidence="6">
    <location>
        <begin position="25"/>
        <end position="181"/>
    </location>
</feature>
<reference evidence="9" key="1">
    <citation type="submission" date="2016-10" db="EMBL/GenBank/DDBJ databases">
        <authorList>
            <person name="Varghese N."/>
            <person name="Submissions S."/>
        </authorList>
    </citation>
    <scope>NUCLEOTIDE SEQUENCE [LARGE SCALE GENOMIC DNA]</scope>
    <source>
        <strain evidence="9">CGMCC 4.3568</strain>
    </source>
</reference>
<dbReference type="GO" id="GO:0005886">
    <property type="term" value="C:plasma membrane"/>
    <property type="evidence" value="ECO:0007669"/>
    <property type="project" value="TreeGrafter"/>
</dbReference>
<dbReference type="OrthoDB" id="5242236at2"/>
<keyword evidence="5" id="KW-0472">Membrane</keyword>
<dbReference type="InterPro" id="IPR032694">
    <property type="entry name" value="CopC/D"/>
</dbReference>
<evidence type="ECO:0000259" key="7">
    <source>
        <dbReference type="Pfam" id="PF04234"/>
    </source>
</evidence>
<dbReference type="PANTHER" id="PTHR34820:SF4">
    <property type="entry name" value="INNER MEMBRANE PROTEIN YEBZ"/>
    <property type="match status" value="1"/>
</dbReference>
<dbReference type="Proteomes" id="UP000243799">
    <property type="component" value="Unassembled WGS sequence"/>
</dbReference>
<comment type="subcellular location">
    <subcellularLocation>
        <location evidence="1">Cell envelope</location>
    </subcellularLocation>
</comment>
<dbReference type="Pfam" id="PF04234">
    <property type="entry name" value="CopC"/>
    <property type="match status" value="1"/>
</dbReference>
<proteinExistence type="predicted"/>
<feature type="domain" description="CopC" evidence="7">
    <location>
        <begin position="25"/>
        <end position="118"/>
    </location>
</feature>
<keyword evidence="5" id="KW-0812">Transmembrane</keyword>
<evidence type="ECO:0000256" key="3">
    <source>
        <dbReference type="ARBA" id="ARBA00022729"/>
    </source>
</evidence>
<accession>A0A1I1CKT9</accession>
<dbReference type="AlphaFoldDB" id="A0A1I1CKT9"/>
<evidence type="ECO:0000313" key="8">
    <source>
        <dbReference type="EMBL" id="SFB62672.1"/>
    </source>
</evidence>
<dbReference type="GO" id="GO:0046688">
    <property type="term" value="P:response to copper ion"/>
    <property type="evidence" value="ECO:0007669"/>
    <property type="project" value="InterPro"/>
</dbReference>
<dbReference type="STRING" id="490629.SAMN05216266_13134"/>
<dbReference type="GO" id="GO:0030313">
    <property type="term" value="C:cell envelope"/>
    <property type="evidence" value="ECO:0007669"/>
    <property type="project" value="UniProtKB-SubCell"/>
</dbReference>
<sequence length="181" mass="18108">MRRALVIAALVLATTVGLAGPALAHTSLVSSDPSDGAQVDTGPSAVTLTFNEPIQDGGTNQIVVTGPDGGQWTEGEVEVRENVVTARLRPLGPAGGYTIGYRVLSGDGHPVSDSIRFELSKTGTGAATSAPAAVTTAPGTATAAESDDATAGVPIWVWIAGAGVLLVAGLGLALRMGRHNS</sequence>
<dbReference type="GO" id="GO:0006825">
    <property type="term" value="P:copper ion transport"/>
    <property type="evidence" value="ECO:0007669"/>
    <property type="project" value="InterPro"/>
</dbReference>
<dbReference type="GO" id="GO:0042597">
    <property type="term" value="C:periplasmic space"/>
    <property type="evidence" value="ECO:0007669"/>
    <property type="project" value="InterPro"/>
</dbReference>
<evidence type="ECO:0000256" key="1">
    <source>
        <dbReference type="ARBA" id="ARBA00004196"/>
    </source>
</evidence>
<dbReference type="Gene3D" id="2.60.40.1220">
    <property type="match status" value="1"/>
</dbReference>
<dbReference type="SUPFAM" id="SSF81296">
    <property type="entry name" value="E set domains"/>
    <property type="match status" value="1"/>
</dbReference>
<protein>
    <recommendedName>
        <fullName evidence="7">CopC domain-containing protein</fullName>
    </recommendedName>
</protein>
<evidence type="ECO:0000256" key="6">
    <source>
        <dbReference type="SAM" id="SignalP"/>
    </source>
</evidence>
<evidence type="ECO:0000256" key="2">
    <source>
        <dbReference type="ARBA" id="ARBA00022723"/>
    </source>
</evidence>
<feature type="transmembrane region" description="Helical" evidence="5">
    <location>
        <begin position="155"/>
        <end position="174"/>
    </location>
</feature>
<dbReference type="EMBL" id="FOKG01000031">
    <property type="protein sequence ID" value="SFB62672.1"/>
    <property type="molecule type" value="Genomic_DNA"/>
</dbReference>
<name>A0A1I1CKT9_9PSEU</name>
<dbReference type="PANTHER" id="PTHR34820">
    <property type="entry name" value="INNER MEMBRANE PROTEIN YEBZ"/>
    <property type="match status" value="1"/>
</dbReference>
<organism evidence="8 9">
    <name type="scientific">Amycolatopsis marina</name>
    <dbReference type="NCBI Taxonomy" id="490629"/>
    <lineage>
        <taxon>Bacteria</taxon>
        <taxon>Bacillati</taxon>
        <taxon>Actinomycetota</taxon>
        <taxon>Actinomycetes</taxon>
        <taxon>Pseudonocardiales</taxon>
        <taxon>Pseudonocardiaceae</taxon>
        <taxon>Amycolatopsis</taxon>
    </lineage>
</organism>
<dbReference type="RefSeq" id="WP_091679132.1">
    <property type="nucleotide sequence ID" value="NZ_FOKG01000031.1"/>
</dbReference>
<dbReference type="InterPro" id="IPR007348">
    <property type="entry name" value="CopC_dom"/>
</dbReference>
<evidence type="ECO:0000313" key="9">
    <source>
        <dbReference type="Proteomes" id="UP000243799"/>
    </source>
</evidence>
<dbReference type="InterPro" id="IPR014756">
    <property type="entry name" value="Ig_E-set"/>
</dbReference>
<feature type="signal peptide" evidence="6">
    <location>
        <begin position="1"/>
        <end position="24"/>
    </location>
</feature>